<protein>
    <recommendedName>
        <fullName evidence="2">BHLH domain-containing protein</fullName>
    </recommendedName>
</protein>
<dbReference type="SUPFAM" id="SSF47459">
    <property type="entry name" value="HLH, helix-loop-helix DNA-binding domain"/>
    <property type="match status" value="1"/>
</dbReference>
<accession>A0A4Q9LDN1</accession>
<evidence type="ECO:0000313" key="4">
    <source>
        <dbReference type="Proteomes" id="UP000291404"/>
    </source>
</evidence>
<dbReference type="Pfam" id="PF00010">
    <property type="entry name" value="HLH"/>
    <property type="match status" value="1"/>
</dbReference>
<feature type="domain" description="BHLH" evidence="2">
    <location>
        <begin position="322"/>
        <end position="371"/>
    </location>
</feature>
<reference evidence="3 4" key="1">
    <citation type="submission" date="2017-12" db="EMBL/GenBank/DDBJ databases">
        <authorList>
            <person name="Pombert J.-F."/>
            <person name="Haag K.L."/>
            <person name="Ebert D."/>
        </authorList>
    </citation>
    <scope>NUCLEOTIDE SEQUENCE [LARGE SCALE GENOMIC DNA]</scope>
    <source>
        <strain evidence="3">BE-OM-2</strain>
    </source>
</reference>
<dbReference type="VEuPathDB" id="MicrosporidiaDB:CWI36_0517p0010"/>
<comment type="caution">
    <text evidence="3">The sequence shown here is derived from an EMBL/GenBank/DDBJ whole genome shotgun (WGS) entry which is preliminary data.</text>
</comment>
<dbReference type="VEuPathDB" id="MicrosporidiaDB:CWI39_0165p0020"/>
<dbReference type="InterPro" id="IPR011598">
    <property type="entry name" value="bHLH_dom"/>
</dbReference>
<feature type="region of interest" description="Disordered" evidence="1">
    <location>
        <begin position="310"/>
        <end position="333"/>
    </location>
</feature>
<proteinExistence type="predicted"/>
<dbReference type="Gene3D" id="4.10.280.10">
    <property type="entry name" value="Helix-loop-helix DNA-binding domain"/>
    <property type="match status" value="1"/>
</dbReference>
<dbReference type="InterPro" id="IPR036638">
    <property type="entry name" value="HLH_DNA-bd_sf"/>
</dbReference>
<sequence length="383" mass="44924">MQFRMRNGENINENDTNRKPTYLLFPNGSNKKIFRQQGIVSSNPFFDRRILHNRFNESFINKRMIPNQCYDFFPGRIVNKETIRNFNERTKPTTVNSLDLRNEVDLLLNFSRSISVEKRIKLRSNSTLNVDSYDASNEFSVSDDFTRFTNSKNLNTFHISDVDQSVCDPNLKDDIAYKRFDLPNDGLSDIKSKLLNENKEVDHFNEYPDQNKNTSTRVFWRKSSIISPDMIVSRKNSELKAIQIPHRENNIIKNTKPEEAISAIPKPKKSKLIEMFNWIQKYDPIYKANSMAKKYLAFLIKNIDVYTNRRKRSKQENLSSEDKKNNHVESEHHRRDAINLGLYALSEIIPGPVSKSKKSVILNAIHYIMKSRYENSYFSKKSL</sequence>
<gene>
    <name evidence="3" type="ORF">CWI36_0517p0010</name>
</gene>
<keyword evidence="4" id="KW-1185">Reference proteome</keyword>
<evidence type="ECO:0000313" key="3">
    <source>
        <dbReference type="EMBL" id="TBU06093.1"/>
    </source>
</evidence>
<evidence type="ECO:0000259" key="2">
    <source>
        <dbReference type="PROSITE" id="PS50888"/>
    </source>
</evidence>
<dbReference type="GO" id="GO:0046983">
    <property type="term" value="F:protein dimerization activity"/>
    <property type="evidence" value="ECO:0007669"/>
    <property type="project" value="InterPro"/>
</dbReference>
<name>A0A4Q9LDN1_9MICR</name>
<feature type="compositionally biased region" description="Basic and acidic residues" evidence="1">
    <location>
        <begin position="320"/>
        <end position="333"/>
    </location>
</feature>
<dbReference type="EMBL" id="PITI01000517">
    <property type="protein sequence ID" value="TBU06093.1"/>
    <property type="molecule type" value="Genomic_DNA"/>
</dbReference>
<dbReference type="AlphaFoldDB" id="A0A4Q9LDN1"/>
<dbReference type="PROSITE" id="PS50888">
    <property type="entry name" value="BHLH"/>
    <property type="match status" value="1"/>
</dbReference>
<feature type="region of interest" description="Disordered" evidence="1">
    <location>
        <begin position="1"/>
        <end position="20"/>
    </location>
</feature>
<evidence type="ECO:0000256" key="1">
    <source>
        <dbReference type="SAM" id="MobiDB-lite"/>
    </source>
</evidence>
<dbReference type="Proteomes" id="UP000291404">
    <property type="component" value="Unassembled WGS sequence"/>
</dbReference>
<organism evidence="3 4">
    <name type="scientific">Hamiltosporidium magnivora</name>
    <dbReference type="NCBI Taxonomy" id="148818"/>
    <lineage>
        <taxon>Eukaryota</taxon>
        <taxon>Fungi</taxon>
        <taxon>Fungi incertae sedis</taxon>
        <taxon>Microsporidia</taxon>
        <taxon>Dubosqiidae</taxon>
        <taxon>Hamiltosporidium</taxon>
    </lineage>
</organism>